<dbReference type="RefSeq" id="WP_009692939.1">
    <property type="nucleotide sequence ID" value="NZ_CAAAFK010000009.1"/>
</dbReference>
<dbReference type="Proteomes" id="UP001171620">
    <property type="component" value="Unassembled WGS sequence"/>
</dbReference>
<accession>A0AAW7SZW9</accession>
<evidence type="ECO:0000313" key="1">
    <source>
        <dbReference type="EMBL" id="MDN7795314.1"/>
    </source>
</evidence>
<proteinExistence type="predicted"/>
<dbReference type="EMBL" id="JAUJRV010000005">
    <property type="protein sequence ID" value="MDN7795314.1"/>
    <property type="molecule type" value="Genomic_DNA"/>
</dbReference>
<reference evidence="1" key="1">
    <citation type="submission" date="2023-07" db="EMBL/GenBank/DDBJ databases">
        <title>A collection of bacterial strains from the Burkholderia cepacia Research Laboratory and Repository.</title>
        <authorList>
            <person name="Lipuma J."/>
            <person name="Spilker T."/>
            <person name="Caverly L."/>
        </authorList>
    </citation>
    <scope>NUCLEOTIDE SEQUENCE</scope>
    <source>
        <strain evidence="1">AU44268</strain>
    </source>
</reference>
<comment type="caution">
    <text evidence="1">The sequence shown here is derived from an EMBL/GenBank/DDBJ whole genome shotgun (WGS) entry which is preliminary data.</text>
</comment>
<sequence length="45" mass="5025">MDDPEIGRLHCLAARAIADGADDLVMRQWRVPFKQAAKMLREASA</sequence>
<protein>
    <submittedName>
        <fullName evidence="1">Uncharacterized protein</fullName>
    </submittedName>
</protein>
<organism evidence="1 2">
    <name type="scientific">Burkholderia vietnamiensis</name>
    <dbReference type="NCBI Taxonomy" id="60552"/>
    <lineage>
        <taxon>Bacteria</taxon>
        <taxon>Pseudomonadati</taxon>
        <taxon>Pseudomonadota</taxon>
        <taxon>Betaproteobacteria</taxon>
        <taxon>Burkholderiales</taxon>
        <taxon>Burkholderiaceae</taxon>
        <taxon>Burkholderia</taxon>
        <taxon>Burkholderia cepacia complex</taxon>
    </lineage>
</organism>
<name>A0AAW7SZW9_BURVI</name>
<dbReference type="GeneID" id="93168724"/>
<dbReference type="AlphaFoldDB" id="A0AAW7SZW9"/>
<evidence type="ECO:0000313" key="2">
    <source>
        <dbReference type="Proteomes" id="UP001171620"/>
    </source>
</evidence>
<gene>
    <name evidence="1" type="ORF">QZM33_10200</name>
</gene>